<evidence type="ECO:0000259" key="2">
    <source>
        <dbReference type="Pfam" id="PF16841"/>
    </source>
</evidence>
<evidence type="ECO:0000313" key="3">
    <source>
        <dbReference type="EMBL" id="PIP56202.1"/>
    </source>
</evidence>
<dbReference type="Proteomes" id="UP000228495">
    <property type="component" value="Unassembled WGS sequence"/>
</dbReference>
<evidence type="ECO:0000313" key="4">
    <source>
        <dbReference type="Proteomes" id="UP000228495"/>
    </source>
</evidence>
<name>A0A2H0BEV6_UNCKA</name>
<protein>
    <recommendedName>
        <fullName evidence="2">Carbohydrate binding module xylan-binding domain-containing protein</fullName>
    </recommendedName>
</protein>
<sequence length="1071" mass="115130">MRIKSAQLLRILSILIVIGSTLPSLVSGDIFDPGSNSSGGIFSGIGNGLEGIFSGFSGILPGGSSISSDGTSITVRAKGSYSLGGWTKMQLWVDGRLINTWEISHTDYRDYSAYLPEKNIAPEKVEVHFINDAVENDAQGNIITDRNLTVDYIVIGSTKIESENQPPVYKAQIDPCGVGGGGEILACNGCFNYGGVACLPFEQNQVVEDIPPLPDNAKQVKLTLEWDTLSLGGEGAQVTRNDPLFVEHQPWIGCPQCGSSEIIPNLSSLNYSPTDLVYGGTGQVLSASPPGNDNPPPAPAPPGPENPDPQPNPAQPPTIWINCPNQSDCYKANVEHVLTGWCGKDPIIKNQSRIFSEVPINSPGPNIFSLPGTISNKYIRRDGYAFSCLRDCSEGQCETQNYVEFQTEVYPSNALSLFLNVENISSLAVKNVLVDIHTLTYDPSGETPFPHNIDYPLPISGDNSIDFEYRHGNALTNADMQRIGALGGVPVSIAQETDPHGRIISKLVLGPMDLAPEEVKKIPLQPLASEYTYIPGAANPFDSGEVGVVNPVKPCECQEVRLHDYLGAGSCSETISAPTNDQCRLYYGIGVPDGSHAGGAVCDNGGIPVNGCPAPWCFEGAQSTSGPMDQCPDLDGDGRGDKIPNPADTNPNWYYFDTENKNPITEFLAQLLPDFITEKSPVNPPTVEAYGCQNPCQNNAPPSILGQGGILPRDYNFVCDQTDPEERERCLGQDPDVMITNSSNQFGTYRDVTGLGGCGYQASSNNSVIGPLQITAQYGGEGDNRTSRSVLLASVPIGGRLSDDQARPYGWPTNGKITQDWGYTGEADAQGSYRSNPTQDYGEFRYCVASSGGTPPPAQPTVTPTPTPATNLPTATPTPVGGVPAVINCDVNAPAPDPSKNNILPIENLIAVLDQKFYTSYSEEHVRLCYNDLINRAIAKDIDPAFMMTIWLEESGASDYTAYGNVADFGCVGNSNFPRQNFDRQATCMSILPGSYQSYKSCRVPPSELTVEKFLQIFSGGTQACTDNNYGTNPQFPSQVKRVYGWVSNGAQLNDNCILPSTRWDASCKTP</sequence>
<gene>
    <name evidence="3" type="ORF">COX05_04250</name>
</gene>
<evidence type="ECO:0000256" key="1">
    <source>
        <dbReference type="SAM" id="MobiDB-lite"/>
    </source>
</evidence>
<dbReference type="AlphaFoldDB" id="A0A2H0BEV6"/>
<dbReference type="Gene3D" id="2.60.60.40">
    <property type="match status" value="1"/>
</dbReference>
<dbReference type="EMBL" id="PCSU01000074">
    <property type="protein sequence ID" value="PIP56202.1"/>
    <property type="molecule type" value="Genomic_DNA"/>
</dbReference>
<dbReference type="InterPro" id="IPR031768">
    <property type="entry name" value="CBM60_xylan-bd"/>
</dbReference>
<proteinExistence type="predicted"/>
<accession>A0A2H0BEV6</accession>
<organism evidence="3 4">
    <name type="scientific">candidate division WWE3 bacterium CG22_combo_CG10-13_8_21_14_all_39_12</name>
    <dbReference type="NCBI Taxonomy" id="1975094"/>
    <lineage>
        <taxon>Bacteria</taxon>
        <taxon>Katanobacteria</taxon>
    </lineage>
</organism>
<feature type="domain" description="Carbohydrate binding module xylan-binding" evidence="2">
    <location>
        <begin position="73"/>
        <end position="165"/>
    </location>
</feature>
<reference evidence="3 4" key="1">
    <citation type="submission" date="2017-09" db="EMBL/GenBank/DDBJ databases">
        <title>Depth-based differentiation of microbial function through sediment-hosted aquifers and enrichment of novel symbionts in the deep terrestrial subsurface.</title>
        <authorList>
            <person name="Probst A.J."/>
            <person name="Ladd B."/>
            <person name="Jarett J.K."/>
            <person name="Geller-Mcgrath D.E."/>
            <person name="Sieber C.M."/>
            <person name="Emerson J.B."/>
            <person name="Anantharaman K."/>
            <person name="Thomas B.C."/>
            <person name="Malmstrom R."/>
            <person name="Stieglmeier M."/>
            <person name="Klingl A."/>
            <person name="Woyke T."/>
            <person name="Ryan C.M."/>
            <person name="Banfield J.F."/>
        </authorList>
    </citation>
    <scope>NUCLEOTIDE SEQUENCE [LARGE SCALE GENOMIC DNA]</scope>
    <source>
        <strain evidence="3">CG22_combo_CG10-13_8_21_14_all_39_12</strain>
    </source>
</reference>
<feature type="region of interest" description="Disordered" evidence="1">
    <location>
        <begin position="280"/>
        <end position="318"/>
    </location>
</feature>
<dbReference type="Pfam" id="PF16841">
    <property type="entry name" value="CBM60"/>
    <property type="match status" value="1"/>
</dbReference>
<feature type="compositionally biased region" description="Pro residues" evidence="1">
    <location>
        <begin position="292"/>
        <end position="316"/>
    </location>
</feature>
<comment type="caution">
    <text evidence="3">The sequence shown here is derived from an EMBL/GenBank/DDBJ whole genome shotgun (WGS) entry which is preliminary data.</text>
</comment>